<reference evidence="2 3" key="1">
    <citation type="submission" date="2019-01" db="EMBL/GenBank/DDBJ databases">
        <title>Egibacter rhizosphaerae EGI 80759T.</title>
        <authorList>
            <person name="Chen D.-D."/>
            <person name="Tian Y."/>
            <person name="Jiao J.-Y."/>
            <person name="Zhang X.-T."/>
            <person name="Zhang Y.-G."/>
            <person name="Zhang Y."/>
            <person name="Xiao M."/>
            <person name="Shu W.-S."/>
            <person name="Li W.-J."/>
        </authorList>
    </citation>
    <scope>NUCLEOTIDE SEQUENCE [LARGE SCALE GENOMIC DNA]</scope>
    <source>
        <strain evidence="2 3">EGI 80759</strain>
    </source>
</reference>
<evidence type="ECO:0000256" key="1">
    <source>
        <dbReference type="SAM" id="MobiDB-lite"/>
    </source>
</evidence>
<dbReference type="KEGG" id="erz:ER308_10755"/>
<organism evidence="2 3">
    <name type="scientific">Egibacter rhizosphaerae</name>
    <dbReference type="NCBI Taxonomy" id="1670831"/>
    <lineage>
        <taxon>Bacteria</taxon>
        <taxon>Bacillati</taxon>
        <taxon>Actinomycetota</taxon>
        <taxon>Nitriliruptoria</taxon>
        <taxon>Egibacterales</taxon>
        <taxon>Egibacteraceae</taxon>
        <taxon>Egibacter</taxon>
    </lineage>
</organism>
<dbReference type="Proteomes" id="UP000291469">
    <property type="component" value="Chromosome"/>
</dbReference>
<dbReference type="AlphaFoldDB" id="A0A411YFP9"/>
<accession>A0A411YFP9</accession>
<evidence type="ECO:0000313" key="3">
    <source>
        <dbReference type="Proteomes" id="UP000291469"/>
    </source>
</evidence>
<proteinExistence type="predicted"/>
<dbReference type="EMBL" id="CP036402">
    <property type="protein sequence ID" value="QBI19991.1"/>
    <property type="molecule type" value="Genomic_DNA"/>
</dbReference>
<feature type="region of interest" description="Disordered" evidence="1">
    <location>
        <begin position="89"/>
        <end position="114"/>
    </location>
</feature>
<protein>
    <submittedName>
        <fullName evidence="2">Uncharacterized protein</fullName>
    </submittedName>
</protein>
<dbReference type="OrthoDB" id="5243735at2"/>
<evidence type="ECO:0000313" key="2">
    <source>
        <dbReference type="EMBL" id="QBI19991.1"/>
    </source>
</evidence>
<sequence length="114" mass="12033">MAVRGRVVLWGVVALAAVVALATDVPAAYVLGPLLGLAILRVGFATFGQLGATVPVDEDPQPVDQAMERTVYSCQPCGAEVLLLVRGSQSPPRHCGERMTEHREIPRDASDPSA</sequence>
<gene>
    <name evidence="2" type="ORF">ER308_10755</name>
</gene>
<feature type="compositionally biased region" description="Basic and acidic residues" evidence="1">
    <location>
        <begin position="94"/>
        <end position="114"/>
    </location>
</feature>
<keyword evidence="3" id="KW-1185">Reference proteome</keyword>
<name>A0A411YFP9_9ACTN</name>
<dbReference type="RefSeq" id="WP_131154988.1">
    <property type="nucleotide sequence ID" value="NZ_CP036402.1"/>
</dbReference>